<keyword evidence="1" id="KW-0732">Signal</keyword>
<comment type="caution">
    <text evidence="2">The sequence shown here is derived from an EMBL/GenBank/DDBJ whole genome shotgun (WGS) entry which is preliminary data.</text>
</comment>
<feature type="chain" id="PRO_5044816902" description="Thioredoxin domain-containing protein" evidence="1">
    <location>
        <begin position="25"/>
        <end position="261"/>
    </location>
</feature>
<protein>
    <recommendedName>
        <fullName evidence="4">Thioredoxin domain-containing protein</fullName>
    </recommendedName>
</protein>
<dbReference type="PANTHER" id="PTHR34573:SF1">
    <property type="entry name" value="VITAMIN K EPOXIDE REDUCTASE DOMAIN-CONTAINING PROTEIN"/>
    <property type="match status" value="1"/>
</dbReference>
<dbReference type="AlphaFoldDB" id="A0ABD3MEX2"/>
<evidence type="ECO:0008006" key="4">
    <source>
        <dbReference type="Google" id="ProtNLM"/>
    </source>
</evidence>
<accession>A0ABD3MEX2</accession>
<feature type="signal peptide" evidence="1">
    <location>
        <begin position="1"/>
        <end position="24"/>
    </location>
</feature>
<dbReference type="Proteomes" id="UP001530293">
    <property type="component" value="Unassembled WGS sequence"/>
</dbReference>
<dbReference type="EMBL" id="JALLBG020000183">
    <property type="protein sequence ID" value="KAL3760491.1"/>
    <property type="molecule type" value="Genomic_DNA"/>
</dbReference>
<dbReference type="PANTHER" id="PTHR34573">
    <property type="entry name" value="VKC DOMAIN-CONTAINING PROTEIN"/>
    <property type="match status" value="1"/>
</dbReference>
<sequence>MMILPAYYFILFAVVSSFLAAAAAWTPSQPSSSAAAAAATAASAASLSKLQPAAATKIISPTCSNGSSSLSSRTEFLRQTISTSTAILAITTSSLLFQPAAAANAAPPFAIMAEELGYFPVTDETSGATVMVPAKIKRHSTDQAIALAKYLQSTKSTMYGAFWCPHCIRQKELFGMEAFKYVNYVECDIRGYKSQSATCFEKGVDGFPSWKFGNGKQQGGEMELMDIAKISGFLDKKGMNAFDANLEFGVPPLGSSGESCQ</sequence>
<dbReference type="Gene3D" id="3.40.30.10">
    <property type="entry name" value="Glutaredoxin"/>
    <property type="match status" value="1"/>
</dbReference>
<organism evidence="2 3">
    <name type="scientific">Discostella pseudostelligera</name>
    <dbReference type="NCBI Taxonomy" id="259834"/>
    <lineage>
        <taxon>Eukaryota</taxon>
        <taxon>Sar</taxon>
        <taxon>Stramenopiles</taxon>
        <taxon>Ochrophyta</taxon>
        <taxon>Bacillariophyta</taxon>
        <taxon>Coscinodiscophyceae</taxon>
        <taxon>Thalassiosirophycidae</taxon>
        <taxon>Stephanodiscales</taxon>
        <taxon>Stephanodiscaceae</taxon>
        <taxon>Discostella</taxon>
    </lineage>
</organism>
<reference evidence="2 3" key="1">
    <citation type="submission" date="2024-10" db="EMBL/GenBank/DDBJ databases">
        <title>Updated reference genomes for cyclostephanoid diatoms.</title>
        <authorList>
            <person name="Roberts W.R."/>
            <person name="Alverson A.J."/>
        </authorList>
    </citation>
    <scope>NUCLEOTIDE SEQUENCE [LARGE SCALE GENOMIC DNA]</scope>
    <source>
        <strain evidence="2 3">AJA232-27</strain>
    </source>
</reference>
<evidence type="ECO:0000313" key="3">
    <source>
        <dbReference type="Proteomes" id="UP001530293"/>
    </source>
</evidence>
<evidence type="ECO:0000256" key="1">
    <source>
        <dbReference type="SAM" id="SignalP"/>
    </source>
</evidence>
<gene>
    <name evidence="2" type="ORF">ACHAWU_007810</name>
</gene>
<dbReference type="SUPFAM" id="SSF52833">
    <property type="entry name" value="Thioredoxin-like"/>
    <property type="match status" value="1"/>
</dbReference>
<evidence type="ECO:0000313" key="2">
    <source>
        <dbReference type="EMBL" id="KAL3760491.1"/>
    </source>
</evidence>
<keyword evidence="3" id="KW-1185">Reference proteome</keyword>
<dbReference type="InterPro" id="IPR036249">
    <property type="entry name" value="Thioredoxin-like_sf"/>
</dbReference>
<name>A0ABD3MEX2_9STRA</name>
<proteinExistence type="predicted"/>